<dbReference type="PANTHER" id="PTHR46211:SF1">
    <property type="entry name" value="GLYCEROPHOSPHODIESTER PHOSPHODIESTERASE, CYTOPLASMIC"/>
    <property type="match status" value="1"/>
</dbReference>
<name>A0A3G8M691_9HYPH</name>
<dbReference type="EMBL" id="CP034086">
    <property type="protein sequence ID" value="AZG77391.1"/>
    <property type="molecule type" value="Genomic_DNA"/>
</dbReference>
<dbReference type="KEGG" id="mros:EHO51_11980"/>
<dbReference type="GO" id="GO:0008081">
    <property type="term" value="F:phosphoric diester hydrolase activity"/>
    <property type="evidence" value="ECO:0007669"/>
    <property type="project" value="InterPro"/>
</dbReference>
<organism evidence="2 3">
    <name type="scientific">Methylocystis rosea</name>
    <dbReference type="NCBI Taxonomy" id="173366"/>
    <lineage>
        <taxon>Bacteria</taxon>
        <taxon>Pseudomonadati</taxon>
        <taxon>Pseudomonadota</taxon>
        <taxon>Alphaproteobacteria</taxon>
        <taxon>Hyphomicrobiales</taxon>
        <taxon>Methylocystaceae</taxon>
        <taxon>Methylocystis</taxon>
    </lineage>
</organism>
<dbReference type="PANTHER" id="PTHR46211">
    <property type="entry name" value="GLYCEROPHOSPHORYL DIESTER PHOSPHODIESTERASE"/>
    <property type="match status" value="1"/>
</dbReference>
<dbReference type="RefSeq" id="WP_124739091.1">
    <property type="nucleotide sequence ID" value="NZ_CP034086.1"/>
</dbReference>
<evidence type="ECO:0000259" key="1">
    <source>
        <dbReference type="PROSITE" id="PS51704"/>
    </source>
</evidence>
<evidence type="ECO:0000313" key="2">
    <source>
        <dbReference type="EMBL" id="AZG77391.1"/>
    </source>
</evidence>
<reference evidence="2 3" key="1">
    <citation type="submission" date="2018-11" db="EMBL/GenBank/DDBJ databases">
        <title>Genome squencing of methanotrophic bacteria isolated from alkaline groundwater in Korea.</title>
        <authorList>
            <person name="Nguyen L.N."/>
        </authorList>
    </citation>
    <scope>NUCLEOTIDE SEQUENCE [LARGE SCALE GENOMIC DNA]</scope>
    <source>
        <strain evidence="2 3">GW6</strain>
    </source>
</reference>
<accession>A0A3G8M691</accession>
<feature type="domain" description="GP-PDE" evidence="1">
    <location>
        <begin position="11"/>
        <end position="255"/>
    </location>
</feature>
<dbReference type="Gene3D" id="3.20.20.190">
    <property type="entry name" value="Phosphatidylinositol (PI) phosphodiesterase"/>
    <property type="match status" value="1"/>
</dbReference>
<protein>
    <submittedName>
        <fullName evidence="2">Glycerophosphodiester phosphodiesterase</fullName>
    </submittedName>
</protein>
<dbReference type="Pfam" id="PF03009">
    <property type="entry name" value="GDPD"/>
    <property type="match status" value="1"/>
</dbReference>
<dbReference type="PROSITE" id="PS51704">
    <property type="entry name" value="GP_PDE"/>
    <property type="match status" value="1"/>
</dbReference>
<dbReference type="InterPro" id="IPR030395">
    <property type="entry name" value="GP_PDE_dom"/>
</dbReference>
<dbReference type="GO" id="GO:0006629">
    <property type="term" value="P:lipid metabolic process"/>
    <property type="evidence" value="ECO:0007669"/>
    <property type="project" value="InterPro"/>
</dbReference>
<dbReference type="InterPro" id="IPR017946">
    <property type="entry name" value="PLC-like_Pdiesterase_TIM-brl"/>
</dbReference>
<proteinExistence type="predicted"/>
<dbReference type="AlphaFoldDB" id="A0A3G8M691"/>
<dbReference type="Proteomes" id="UP000273982">
    <property type="component" value="Chromosome"/>
</dbReference>
<dbReference type="SUPFAM" id="SSF51695">
    <property type="entry name" value="PLC-like phosphodiesterases"/>
    <property type="match status" value="1"/>
</dbReference>
<sequence length="255" mass="27962">MNSRDFSWLTARPIAHRGLHDASKGVIENSISAARAAIAAGFGVECDVQLTADGELVVFHDETLERLTESAGAVAMRSANELSRLRLRGANDAIPRFSEFLAEIGGRTPIIVEIKSAFDGDTTAAQRTALALARYSGPVAVESFDPDQIAFLRARAAALGIAHRPLGVVGEAHYDADDWPQLSTAQRAELTHFLHYKRTLPDFLSWRVRDLPHAIPLLLREALKVPVTTWTVRSPEMAARAREWADQIVFEGFAP</sequence>
<gene>
    <name evidence="2" type="ORF">EHO51_11980</name>
</gene>
<evidence type="ECO:0000313" key="3">
    <source>
        <dbReference type="Proteomes" id="UP000273982"/>
    </source>
</evidence>